<dbReference type="Gene3D" id="1.10.30.50">
    <property type="match status" value="1"/>
</dbReference>
<dbReference type="AlphaFoldDB" id="A0A6N9UAY6"/>
<evidence type="ECO:0000313" key="2">
    <source>
        <dbReference type="EMBL" id="NEA19186.1"/>
    </source>
</evidence>
<reference evidence="2 3" key="1">
    <citation type="submission" date="2020-01" db="EMBL/GenBank/DDBJ databases">
        <title>Insect and environment-associated Actinomycetes.</title>
        <authorList>
            <person name="Currrie C."/>
            <person name="Chevrette M."/>
            <person name="Carlson C."/>
            <person name="Stubbendieck R."/>
            <person name="Wendt-Pienkowski E."/>
        </authorList>
    </citation>
    <scope>NUCLEOTIDE SEQUENCE [LARGE SCALE GENOMIC DNA]</scope>
    <source>
        <strain evidence="2 3">SID11342</strain>
    </source>
</reference>
<proteinExistence type="predicted"/>
<dbReference type="InterPro" id="IPR003615">
    <property type="entry name" value="HNH_nuc"/>
</dbReference>
<evidence type="ECO:0000259" key="1">
    <source>
        <dbReference type="SMART" id="SM00507"/>
    </source>
</evidence>
<keyword evidence="2" id="KW-0378">Hydrolase</keyword>
<organism evidence="2 3">
    <name type="scientific">Streptomyces halstedii</name>
    <dbReference type="NCBI Taxonomy" id="1944"/>
    <lineage>
        <taxon>Bacteria</taxon>
        <taxon>Bacillati</taxon>
        <taxon>Actinomycetota</taxon>
        <taxon>Actinomycetes</taxon>
        <taxon>Kitasatosporales</taxon>
        <taxon>Streptomycetaceae</taxon>
        <taxon>Streptomyces</taxon>
    </lineage>
</organism>
<comment type="caution">
    <text evidence="2">The sequence shown here is derived from an EMBL/GenBank/DDBJ whole genome shotgun (WGS) entry which is preliminary data.</text>
</comment>
<protein>
    <submittedName>
        <fullName evidence="2">HNH endonuclease</fullName>
    </submittedName>
</protein>
<name>A0A6N9UAY6_STRHA</name>
<dbReference type="CDD" id="cd00085">
    <property type="entry name" value="HNHc"/>
    <property type="match status" value="1"/>
</dbReference>
<accession>A0A6N9UAY6</accession>
<dbReference type="Pfam" id="PF01844">
    <property type="entry name" value="HNH"/>
    <property type="match status" value="1"/>
</dbReference>
<dbReference type="GO" id="GO:0003676">
    <property type="term" value="F:nucleic acid binding"/>
    <property type="evidence" value="ECO:0007669"/>
    <property type="project" value="InterPro"/>
</dbReference>
<dbReference type="SMART" id="SM00507">
    <property type="entry name" value="HNHc"/>
    <property type="match status" value="1"/>
</dbReference>
<gene>
    <name evidence="2" type="ORF">G3I29_27595</name>
</gene>
<dbReference type="InterPro" id="IPR002711">
    <property type="entry name" value="HNH"/>
</dbReference>
<dbReference type="GO" id="GO:0008270">
    <property type="term" value="F:zinc ion binding"/>
    <property type="evidence" value="ECO:0007669"/>
    <property type="project" value="InterPro"/>
</dbReference>
<feature type="domain" description="HNH nuclease" evidence="1">
    <location>
        <begin position="48"/>
        <end position="101"/>
    </location>
</feature>
<keyword evidence="2" id="KW-0255">Endonuclease</keyword>
<dbReference type="EMBL" id="JAAGLQ010000595">
    <property type="protein sequence ID" value="NEA19186.1"/>
    <property type="molecule type" value="Genomic_DNA"/>
</dbReference>
<dbReference type="GO" id="GO:0004519">
    <property type="term" value="F:endonuclease activity"/>
    <property type="evidence" value="ECO:0007669"/>
    <property type="project" value="UniProtKB-KW"/>
</dbReference>
<keyword evidence="2" id="KW-0540">Nuclease</keyword>
<dbReference type="Proteomes" id="UP000471293">
    <property type="component" value="Unassembled WGS sequence"/>
</dbReference>
<evidence type="ECO:0000313" key="3">
    <source>
        <dbReference type="Proteomes" id="UP000471293"/>
    </source>
</evidence>
<sequence>MRCIDCPEPATRRGRCDHHHQVYESRSAVRARRARRAVLAAVYTGAARLRALVGARGGARCARCGSVALAGSVDVDHVRPLSLGGEGVASNVQVLCHGCHALKTSTEFGSNLH</sequence>